<dbReference type="Gene3D" id="3.40.50.300">
    <property type="entry name" value="P-loop containing nucleotide triphosphate hydrolases"/>
    <property type="match status" value="1"/>
</dbReference>
<dbReference type="RefSeq" id="WP_175026237.1">
    <property type="nucleotide sequence ID" value="NZ_CABVQC010000088.1"/>
</dbReference>
<evidence type="ECO:0000259" key="1">
    <source>
        <dbReference type="Pfam" id="PF01656"/>
    </source>
</evidence>
<reference evidence="2 3" key="1">
    <citation type="submission" date="2019-09" db="EMBL/GenBank/DDBJ databases">
        <authorList>
            <person name="Depoorter E."/>
        </authorList>
    </citation>
    <scope>NUCLEOTIDE SEQUENCE [LARGE SCALE GENOMIC DNA]</scope>
    <source>
        <strain evidence="2">LMG 13014</strain>
    </source>
</reference>
<dbReference type="SUPFAM" id="SSF52540">
    <property type="entry name" value="P-loop containing nucleoside triphosphate hydrolases"/>
    <property type="match status" value="1"/>
</dbReference>
<evidence type="ECO:0000313" key="2">
    <source>
        <dbReference type="EMBL" id="VWC49217.1"/>
    </source>
</evidence>
<dbReference type="InterPro" id="IPR027417">
    <property type="entry name" value="P-loop_NTPase"/>
</dbReference>
<evidence type="ECO:0000313" key="3">
    <source>
        <dbReference type="Proteomes" id="UP000494261"/>
    </source>
</evidence>
<feature type="domain" description="CobQ/CobB/MinD/ParA nucleotide binding" evidence="1">
    <location>
        <begin position="8"/>
        <end position="43"/>
    </location>
</feature>
<dbReference type="InterPro" id="IPR002586">
    <property type="entry name" value="CobQ/CobB/MinD/ParA_Nub-bd_dom"/>
</dbReference>
<dbReference type="AlphaFoldDB" id="A0A6P2T009"/>
<proteinExistence type="predicted"/>
<protein>
    <recommendedName>
        <fullName evidence="1">CobQ/CobB/MinD/ParA nucleotide binding domain-containing protein</fullName>
    </recommendedName>
</protein>
<dbReference type="Pfam" id="PF01656">
    <property type="entry name" value="CbiA"/>
    <property type="match status" value="1"/>
</dbReference>
<dbReference type="CDD" id="cd01983">
    <property type="entry name" value="SIMIBI"/>
    <property type="match status" value="1"/>
</dbReference>
<dbReference type="EMBL" id="CABVQC010000088">
    <property type="protein sequence ID" value="VWC49217.1"/>
    <property type="molecule type" value="Genomic_DNA"/>
</dbReference>
<dbReference type="Proteomes" id="UP000494261">
    <property type="component" value="Unassembled WGS sequence"/>
</dbReference>
<organism evidence="2 3">
    <name type="scientific">Burkholderia aenigmatica</name>
    <dbReference type="NCBI Taxonomy" id="2015348"/>
    <lineage>
        <taxon>Bacteria</taxon>
        <taxon>Pseudomonadati</taxon>
        <taxon>Pseudomonadota</taxon>
        <taxon>Betaproteobacteria</taxon>
        <taxon>Burkholderiales</taxon>
        <taxon>Burkholderiaceae</taxon>
        <taxon>Burkholderia</taxon>
        <taxon>Burkholderia cepacia complex</taxon>
    </lineage>
</organism>
<sequence length="250" mass="28342">MSSKTVWMVSGNKGGVGKSVFCLALASALEMRGEPFAVFDGDGRTGDVYGVFRRKCPARLGDFRALRPESHLCNLDLEYETQLQQLLAGSPHLIVNTPDGADSVLKKWFDVTLSHTEASNLNFRFVYLMSDRPDGLEMLPQLAESFQFLYPVRNLHFGPERVFSAFNQQYMDGFKVVLDLPALRGEEVRMLFDLHTYPAEALNLKKKGSGPYAIPTLSRARLHAWQRNVNEMVWDMVDNTEMPNLEFGKW</sequence>
<gene>
    <name evidence="2" type="ORF">BLA13014_07569</name>
</gene>
<accession>A0A6P2T009</accession>
<name>A0A6P2T009_9BURK</name>